<proteinExistence type="predicted"/>
<name>A0A1X7BNB0_9RHOB</name>
<protein>
    <submittedName>
        <fullName evidence="1">Uncharacterized protein</fullName>
    </submittedName>
</protein>
<evidence type="ECO:0000313" key="1">
    <source>
        <dbReference type="EMBL" id="SMC11112.1"/>
    </source>
</evidence>
<sequence length="149" mass="16876">MHDRRKPVIETTPRYEDSGIFKTQLVQLTVELVPLFAQNKRGDVLIKGFVDVDGAIDVVFAGRRKSQVKPLTARLQTLLNRTRAAGGTGGGGLDIDRIRHPVRIEGAWRPRFSCDDQGWQTREHQLYAARWLVMDRDGQAVEFGEPPIR</sequence>
<gene>
    <name evidence="1" type="ORF">ROA7745_00921</name>
</gene>
<accession>A0A1X7BNB0</accession>
<dbReference type="EMBL" id="FWXB01000002">
    <property type="protein sequence ID" value="SMC11112.1"/>
    <property type="molecule type" value="Genomic_DNA"/>
</dbReference>
<keyword evidence="2" id="KW-1185">Reference proteome</keyword>
<evidence type="ECO:0000313" key="2">
    <source>
        <dbReference type="Proteomes" id="UP000193224"/>
    </source>
</evidence>
<organism evidence="1 2">
    <name type="scientific">Roseovarius aestuarii</name>
    <dbReference type="NCBI Taxonomy" id="475083"/>
    <lineage>
        <taxon>Bacteria</taxon>
        <taxon>Pseudomonadati</taxon>
        <taxon>Pseudomonadota</taxon>
        <taxon>Alphaproteobacteria</taxon>
        <taxon>Rhodobacterales</taxon>
        <taxon>Roseobacteraceae</taxon>
        <taxon>Roseovarius</taxon>
    </lineage>
</organism>
<dbReference type="Proteomes" id="UP000193224">
    <property type="component" value="Unassembled WGS sequence"/>
</dbReference>
<reference evidence="1 2" key="1">
    <citation type="submission" date="2017-03" db="EMBL/GenBank/DDBJ databases">
        <authorList>
            <person name="Afonso C.L."/>
            <person name="Miller P.J."/>
            <person name="Scott M.A."/>
            <person name="Spackman E."/>
            <person name="Goraichik I."/>
            <person name="Dimitrov K.M."/>
            <person name="Suarez D.L."/>
            <person name="Swayne D.E."/>
        </authorList>
    </citation>
    <scope>NUCLEOTIDE SEQUENCE [LARGE SCALE GENOMIC DNA]</scope>
    <source>
        <strain evidence="1 2">CECT 7745</strain>
    </source>
</reference>
<dbReference type="OrthoDB" id="7665213at2"/>
<dbReference type="AlphaFoldDB" id="A0A1X7BNB0"/>
<dbReference type="RefSeq" id="WP_139836297.1">
    <property type="nucleotide sequence ID" value="NZ_FWXB01000002.1"/>
</dbReference>